<protein>
    <submittedName>
        <fullName evidence="2">Uncharacterized protein</fullName>
    </submittedName>
</protein>
<sequence length="192" mass="21542">MNNFSFSTETARRDAGIMKGTLTSALLEKVQKRFCDEIDLEATLKLSRNTKRNYSGSLEYNFVAKPLSGSSIFGLSDKGSAEGESIKDRESKFQGHHFPDDVLQRKNETHASGNQLQTLLFESEAHSPQYLDATRSRDVSPPPSRSTKLPTTPSGSEFSTCREIPRAPRKTKRVLSYNVRPIPFSLDRTCQH</sequence>
<gene>
    <name evidence="2" type="ORF">TSPGSL018_13482</name>
</gene>
<feature type="compositionally biased region" description="Polar residues" evidence="1">
    <location>
        <begin position="147"/>
        <end position="159"/>
    </location>
</feature>
<name>A0A061S4I0_9CHLO</name>
<feature type="region of interest" description="Disordered" evidence="1">
    <location>
        <begin position="133"/>
        <end position="172"/>
    </location>
</feature>
<dbReference type="EMBL" id="GBEZ01006265">
    <property type="protein sequence ID" value="JAC79118.1"/>
    <property type="molecule type" value="Transcribed_RNA"/>
</dbReference>
<organism evidence="2">
    <name type="scientific">Tetraselmis sp. GSL018</name>
    <dbReference type="NCBI Taxonomy" id="582737"/>
    <lineage>
        <taxon>Eukaryota</taxon>
        <taxon>Viridiplantae</taxon>
        <taxon>Chlorophyta</taxon>
        <taxon>core chlorophytes</taxon>
        <taxon>Chlorodendrophyceae</taxon>
        <taxon>Chlorodendrales</taxon>
        <taxon>Chlorodendraceae</taxon>
        <taxon>Tetraselmis</taxon>
    </lineage>
</organism>
<reference evidence="2" key="1">
    <citation type="submission" date="2014-05" db="EMBL/GenBank/DDBJ databases">
        <title>The transcriptome of the halophilic microalga Tetraselmis sp. GSL018 isolated from the Great Salt Lake, Utah.</title>
        <authorList>
            <person name="Jinkerson R.E."/>
            <person name="D'Adamo S."/>
            <person name="Posewitz M.C."/>
        </authorList>
    </citation>
    <scope>NUCLEOTIDE SEQUENCE</scope>
    <source>
        <strain evidence="2">GSL018</strain>
    </source>
</reference>
<accession>A0A061S4I0</accession>
<feature type="region of interest" description="Disordered" evidence="1">
    <location>
        <begin position="78"/>
        <end position="99"/>
    </location>
</feature>
<dbReference type="AlphaFoldDB" id="A0A061S4I0"/>
<evidence type="ECO:0000313" key="2">
    <source>
        <dbReference type="EMBL" id="JAC79118.1"/>
    </source>
</evidence>
<proteinExistence type="predicted"/>
<evidence type="ECO:0000256" key="1">
    <source>
        <dbReference type="SAM" id="MobiDB-lite"/>
    </source>
</evidence>
<feature type="compositionally biased region" description="Basic and acidic residues" evidence="1">
    <location>
        <begin position="79"/>
        <end position="99"/>
    </location>
</feature>